<dbReference type="GO" id="GO:0055129">
    <property type="term" value="P:L-proline biosynthetic process"/>
    <property type="evidence" value="ECO:0007669"/>
    <property type="project" value="UniProtKB-UniRule"/>
</dbReference>
<feature type="binding site" evidence="8">
    <location>
        <begin position="191"/>
        <end position="192"/>
    </location>
    <ligand>
        <name>ATP</name>
        <dbReference type="ChEBI" id="CHEBI:30616"/>
    </ligand>
</feature>
<dbReference type="EC" id="2.7.2.11" evidence="8"/>
<accession>A0A1I5BIW2</accession>
<evidence type="ECO:0000259" key="9">
    <source>
        <dbReference type="Pfam" id="PF00696"/>
    </source>
</evidence>
<dbReference type="PRINTS" id="PR00474">
    <property type="entry name" value="GLU5KINASE"/>
</dbReference>
<evidence type="ECO:0000256" key="7">
    <source>
        <dbReference type="ARBA" id="ARBA00022840"/>
    </source>
</evidence>
<dbReference type="PIRSF" id="PIRSF000729">
    <property type="entry name" value="GK"/>
    <property type="match status" value="1"/>
</dbReference>
<dbReference type="GO" id="GO:0005524">
    <property type="term" value="F:ATP binding"/>
    <property type="evidence" value="ECO:0007669"/>
    <property type="project" value="UniProtKB-KW"/>
</dbReference>
<keyword evidence="4 8" id="KW-0808">Transferase</keyword>
<dbReference type="FunFam" id="3.40.1160.10:FF:000006">
    <property type="entry name" value="Glutamate 5-kinase"/>
    <property type="match status" value="1"/>
</dbReference>
<dbReference type="GO" id="GO:0004349">
    <property type="term" value="F:glutamate 5-kinase activity"/>
    <property type="evidence" value="ECO:0007669"/>
    <property type="project" value="UniProtKB-UniRule"/>
</dbReference>
<comment type="function">
    <text evidence="8">Catalyzes the transfer of a phosphate group to glutamate to form L-glutamate 5-phosphate.</text>
</comment>
<keyword evidence="6 8" id="KW-0418">Kinase</keyword>
<dbReference type="HAMAP" id="MF_00456">
    <property type="entry name" value="ProB"/>
    <property type="match status" value="1"/>
</dbReference>
<name>A0A1I5BIW2_9FLAO</name>
<evidence type="ECO:0000256" key="4">
    <source>
        <dbReference type="ARBA" id="ARBA00022679"/>
    </source>
</evidence>
<proteinExistence type="inferred from homology"/>
<comment type="similarity">
    <text evidence="8">Belongs to the glutamate 5-kinase family.</text>
</comment>
<dbReference type="UniPathway" id="UPA00098">
    <property type="reaction ID" value="UER00359"/>
</dbReference>
<sequence>MPPLTELLNWERSKNKFYFKIIEMEKKRIVVKVGTNVMTNKDNRILQPILKNLVEQIATLYEEDILVVLVSSGSAIAGKEILGDVKITDPSKRRQVFSSVGQPRMMRHYYSIFHDFGMRCAQVLATKRDFSPGIHRENMINCYESLLSEGIIPIANEDDAVSVTMSMFSDNDELASLVAELIQADALIILSDTEGLYTGHPDHEDSEKLNKVQIDQDVEKYVQESDKGEGEGRGGMESKIKIAKGTAAKNITTYIANGKRPNVILDIMAGKPVGTKFTA</sequence>
<evidence type="ECO:0000256" key="3">
    <source>
        <dbReference type="ARBA" id="ARBA00022650"/>
    </source>
</evidence>
<reference evidence="10 11" key="1">
    <citation type="submission" date="2016-10" db="EMBL/GenBank/DDBJ databases">
        <authorList>
            <person name="de Groot N.N."/>
        </authorList>
    </citation>
    <scope>NUCLEOTIDE SEQUENCE [LARGE SCALE GENOMIC DNA]</scope>
    <source>
        <strain evidence="10 11">DSM 17794</strain>
    </source>
</reference>
<keyword evidence="2 8" id="KW-0028">Amino-acid biosynthesis</keyword>
<dbReference type="EMBL" id="FOVL01000015">
    <property type="protein sequence ID" value="SFN74519.1"/>
    <property type="molecule type" value="Genomic_DNA"/>
</dbReference>
<dbReference type="Gene3D" id="3.40.1160.10">
    <property type="entry name" value="Acetylglutamate kinase-like"/>
    <property type="match status" value="1"/>
</dbReference>
<feature type="binding site" evidence="8">
    <location>
        <position position="171"/>
    </location>
    <ligand>
        <name>substrate</name>
    </ligand>
</feature>
<keyword evidence="3 8" id="KW-0641">Proline biosynthesis</keyword>
<organism evidence="10 11">
    <name type="scientific">Salegentibacter flavus</name>
    <dbReference type="NCBI Taxonomy" id="287099"/>
    <lineage>
        <taxon>Bacteria</taxon>
        <taxon>Pseudomonadati</taxon>
        <taxon>Bacteroidota</taxon>
        <taxon>Flavobacteriia</taxon>
        <taxon>Flavobacteriales</taxon>
        <taxon>Flavobacteriaceae</taxon>
        <taxon>Salegentibacter</taxon>
    </lineage>
</organism>
<evidence type="ECO:0000256" key="5">
    <source>
        <dbReference type="ARBA" id="ARBA00022741"/>
    </source>
</evidence>
<dbReference type="AlphaFoldDB" id="A0A1I5BIW2"/>
<feature type="binding site" evidence="8">
    <location>
        <position position="32"/>
    </location>
    <ligand>
        <name>ATP</name>
        <dbReference type="ChEBI" id="CHEBI:30616"/>
    </ligand>
</feature>
<dbReference type="NCBIfam" id="TIGR01027">
    <property type="entry name" value="proB"/>
    <property type="match status" value="1"/>
</dbReference>
<dbReference type="InterPro" id="IPR011529">
    <property type="entry name" value="Glu_5kinase"/>
</dbReference>
<gene>
    <name evidence="8" type="primary">proB</name>
    <name evidence="10" type="ORF">SAMN05660413_02402</name>
</gene>
<dbReference type="InterPro" id="IPR036393">
    <property type="entry name" value="AceGlu_kinase-like_sf"/>
</dbReference>
<dbReference type="Proteomes" id="UP000199153">
    <property type="component" value="Unassembled WGS sequence"/>
</dbReference>
<feature type="binding site" evidence="8">
    <location>
        <position position="72"/>
    </location>
    <ligand>
        <name>substrate</name>
    </ligand>
</feature>
<evidence type="ECO:0000313" key="10">
    <source>
        <dbReference type="EMBL" id="SFN74519.1"/>
    </source>
</evidence>
<evidence type="ECO:0000256" key="6">
    <source>
        <dbReference type="ARBA" id="ARBA00022777"/>
    </source>
</evidence>
<comment type="catalytic activity">
    <reaction evidence="8">
        <text>L-glutamate + ATP = L-glutamyl 5-phosphate + ADP</text>
        <dbReference type="Rhea" id="RHEA:14877"/>
        <dbReference type="ChEBI" id="CHEBI:29985"/>
        <dbReference type="ChEBI" id="CHEBI:30616"/>
        <dbReference type="ChEBI" id="CHEBI:58274"/>
        <dbReference type="ChEBI" id="CHEBI:456216"/>
        <dbReference type="EC" id="2.7.2.11"/>
    </reaction>
</comment>
<keyword evidence="5 8" id="KW-0547">Nucleotide-binding</keyword>
<evidence type="ECO:0000256" key="1">
    <source>
        <dbReference type="ARBA" id="ARBA00022490"/>
    </source>
</evidence>
<keyword evidence="11" id="KW-1185">Reference proteome</keyword>
<dbReference type="PANTHER" id="PTHR43654:SF1">
    <property type="entry name" value="ISOPENTENYL PHOSPHATE KINASE"/>
    <property type="match status" value="1"/>
</dbReference>
<comment type="subcellular location">
    <subcellularLocation>
        <location evidence="8">Cytoplasm</location>
    </subcellularLocation>
</comment>
<feature type="binding site" evidence="8">
    <location>
        <position position="159"/>
    </location>
    <ligand>
        <name>substrate</name>
    </ligand>
</feature>
<keyword evidence="1 8" id="KW-0963">Cytoplasm</keyword>
<comment type="caution">
    <text evidence="8">Lacks conserved residue(s) required for the propagation of feature annotation.</text>
</comment>
<dbReference type="PANTHER" id="PTHR43654">
    <property type="entry name" value="GLUTAMATE 5-KINASE"/>
    <property type="match status" value="1"/>
</dbReference>
<evidence type="ECO:0000313" key="11">
    <source>
        <dbReference type="Proteomes" id="UP000199153"/>
    </source>
</evidence>
<evidence type="ECO:0000256" key="8">
    <source>
        <dbReference type="HAMAP-Rule" id="MF_00456"/>
    </source>
</evidence>
<dbReference type="Pfam" id="PF00696">
    <property type="entry name" value="AA_kinase"/>
    <property type="match status" value="1"/>
</dbReference>
<dbReference type="CDD" id="cd04242">
    <property type="entry name" value="AAK_G5K_ProB"/>
    <property type="match status" value="1"/>
</dbReference>
<feature type="domain" description="Aspartate/glutamate/uridylate kinase" evidence="9">
    <location>
        <begin position="27"/>
        <end position="257"/>
    </location>
</feature>
<dbReference type="InterPro" id="IPR001048">
    <property type="entry name" value="Asp/Glu/Uridylate_kinase"/>
</dbReference>
<dbReference type="InterPro" id="IPR005715">
    <property type="entry name" value="Glu_5kinase/COase_Synthase"/>
</dbReference>
<dbReference type="InterPro" id="IPR041739">
    <property type="entry name" value="G5K_ProB"/>
</dbReference>
<dbReference type="GO" id="GO:0005829">
    <property type="term" value="C:cytosol"/>
    <property type="evidence" value="ECO:0007669"/>
    <property type="project" value="TreeGrafter"/>
</dbReference>
<dbReference type="InterPro" id="IPR001057">
    <property type="entry name" value="Glu/AcGlu_kinase"/>
</dbReference>
<dbReference type="SUPFAM" id="SSF53633">
    <property type="entry name" value="Carbamate kinase-like"/>
    <property type="match status" value="1"/>
</dbReference>
<evidence type="ECO:0000256" key="2">
    <source>
        <dbReference type="ARBA" id="ARBA00022605"/>
    </source>
</evidence>
<keyword evidence="7 8" id="KW-0067">ATP-binding</keyword>
<comment type="pathway">
    <text evidence="8">Amino-acid biosynthesis; L-proline biosynthesis; L-glutamate 5-semialdehyde from L-glutamate: step 1/2.</text>
</comment>
<dbReference type="STRING" id="287099.SAMN05660413_02402"/>
<protein>
    <recommendedName>
        <fullName evidence="8">Glutamate 5-kinase</fullName>
        <ecNumber evidence="8">2.7.2.11</ecNumber>
    </recommendedName>
    <alternativeName>
        <fullName evidence="8">Gamma-glutamyl kinase</fullName>
        <shortName evidence="8">GK</shortName>
    </alternativeName>
</protein>